<evidence type="ECO:0000256" key="2">
    <source>
        <dbReference type="ARBA" id="ARBA00022448"/>
    </source>
</evidence>
<dbReference type="EMBL" id="FUZP01000001">
    <property type="protein sequence ID" value="SKC35837.1"/>
    <property type="molecule type" value="Genomic_DNA"/>
</dbReference>
<dbReference type="InterPro" id="IPR006059">
    <property type="entry name" value="SBP"/>
</dbReference>
<keyword evidence="3 4" id="KW-0732">Signal</keyword>
<gene>
    <name evidence="5" type="ORF">SAMN06309945_0116</name>
</gene>
<dbReference type="PROSITE" id="PS51257">
    <property type="entry name" value="PROKAR_LIPOPROTEIN"/>
    <property type="match status" value="1"/>
</dbReference>
<dbReference type="RefSeq" id="WP_234990921.1">
    <property type="nucleotide sequence ID" value="NZ_FUZP01000001.1"/>
</dbReference>
<feature type="signal peptide" evidence="4">
    <location>
        <begin position="1"/>
        <end position="21"/>
    </location>
</feature>
<dbReference type="Proteomes" id="UP000190857">
    <property type="component" value="Unassembled WGS sequence"/>
</dbReference>
<proteinExistence type="inferred from homology"/>
<evidence type="ECO:0000256" key="3">
    <source>
        <dbReference type="ARBA" id="ARBA00022729"/>
    </source>
</evidence>
<feature type="chain" id="PRO_5039605632" evidence="4">
    <location>
        <begin position="22"/>
        <end position="454"/>
    </location>
</feature>
<evidence type="ECO:0000256" key="4">
    <source>
        <dbReference type="SAM" id="SignalP"/>
    </source>
</evidence>
<evidence type="ECO:0000313" key="5">
    <source>
        <dbReference type="EMBL" id="SKC35837.1"/>
    </source>
</evidence>
<accession>A0A1T5I9J8</accession>
<comment type="similarity">
    <text evidence="1">Belongs to the bacterial solute-binding protein 1 family.</text>
</comment>
<keyword evidence="6" id="KW-1185">Reference proteome</keyword>
<dbReference type="AlphaFoldDB" id="A0A1T5I9J8"/>
<organism evidence="5 6">
    <name type="scientific">Okibacterium fritillariae</name>
    <dbReference type="NCBI Taxonomy" id="123320"/>
    <lineage>
        <taxon>Bacteria</taxon>
        <taxon>Bacillati</taxon>
        <taxon>Actinomycetota</taxon>
        <taxon>Actinomycetes</taxon>
        <taxon>Micrococcales</taxon>
        <taxon>Microbacteriaceae</taxon>
        <taxon>Okibacterium</taxon>
    </lineage>
</organism>
<dbReference type="GO" id="GO:0015768">
    <property type="term" value="P:maltose transport"/>
    <property type="evidence" value="ECO:0007669"/>
    <property type="project" value="TreeGrafter"/>
</dbReference>
<dbReference type="SUPFAM" id="SSF53850">
    <property type="entry name" value="Periplasmic binding protein-like II"/>
    <property type="match status" value="1"/>
</dbReference>
<sequence>MKKSPKTLLAVGVATAMVALAGCSGGGNDTAAADFTTTPTGTLNAWGFDNADDVGTSRLDYAKAQLKDVDIKIDQTAFDAQKFTTRAASGSVPDIVQMDRQFVGTYAAQGLIQPLDKCFEAGDVDADERWYENVVDDVTYDDQMWGVPQFYQPPAIILNKKVMDAAGVTADQIDTSKPDVLIEAAKKMYKESGGNPTTIGFDPVATGQGELWMLGYGGQVIDDDGKPALDDPNNVKAIEFLTELADAQGGFAKMKSFSDSFDTFGDNNQFVADQVGAQLNAQWYVNVLSPYADQVEIEAVPFRDQDGEPFSVTGGTAFVIPTGAKNPSAACQWALDLTSQDAWMAAGEARADTIAAKPGAINTGLFTGSPEADKAVREKFVGDSGNAGFDQTISTFYDVAAEGRSFGSSPAGQAIKSELNNAITSALLGDKTPEKALEDAQAAAMTAYTQAGGQ</sequence>
<evidence type="ECO:0000313" key="6">
    <source>
        <dbReference type="Proteomes" id="UP000190857"/>
    </source>
</evidence>
<keyword evidence="2" id="KW-0813">Transport</keyword>
<dbReference type="GO" id="GO:0042956">
    <property type="term" value="P:maltodextrin transmembrane transport"/>
    <property type="evidence" value="ECO:0007669"/>
    <property type="project" value="TreeGrafter"/>
</dbReference>
<dbReference type="Gene3D" id="3.40.190.10">
    <property type="entry name" value="Periplasmic binding protein-like II"/>
    <property type="match status" value="1"/>
</dbReference>
<protein>
    <submittedName>
        <fullName evidence="5">Carbohydrate ABC transporter substrate-binding protein, CUT1 family</fullName>
    </submittedName>
</protein>
<evidence type="ECO:0000256" key="1">
    <source>
        <dbReference type="ARBA" id="ARBA00008520"/>
    </source>
</evidence>
<dbReference type="GO" id="GO:0055052">
    <property type="term" value="C:ATP-binding cassette (ABC) transporter complex, substrate-binding subunit-containing"/>
    <property type="evidence" value="ECO:0007669"/>
    <property type="project" value="TreeGrafter"/>
</dbReference>
<reference evidence="5 6" key="1">
    <citation type="submission" date="2017-02" db="EMBL/GenBank/DDBJ databases">
        <authorList>
            <person name="Peterson S.W."/>
        </authorList>
    </citation>
    <scope>NUCLEOTIDE SEQUENCE [LARGE SCALE GENOMIC DNA]</scope>
    <source>
        <strain evidence="5 6">VKM Ac-2059</strain>
    </source>
</reference>
<name>A0A1T5I9J8_9MICO</name>
<dbReference type="STRING" id="123320.SAMN06309945_0116"/>
<dbReference type="PANTHER" id="PTHR30061:SF50">
    <property type="entry name" value="MALTOSE_MALTODEXTRIN-BINDING PERIPLASMIC PROTEIN"/>
    <property type="match status" value="1"/>
</dbReference>
<dbReference type="PANTHER" id="PTHR30061">
    <property type="entry name" value="MALTOSE-BINDING PERIPLASMIC PROTEIN"/>
    <property type="match status" value="1"/>
</dbReference>
<dbReference type="GO" id="GO:1901982">
    <property type="term" value="F:maltose binding"/>
    <property type="evidence" value="ECO:0007669"/>
    <property type="project" value="TreeGrafter"/>
</dbReference>
<dbReference type="Pfam" id="PF01547">
    <property type="entry name" value="SBP_bac_1"/>
    <property type="match status" value="1"/>
</dbReference>